<dbReference type="EMBL" id="JAGYPE010000008">
    <property type="protein sequence ID" value="MBS4187295.1"/>
    <property type="molecule type" value="Genomic_DNA"/>
</dbReference>
<dbReference type="PANTHER" id="PTHR43877">
    <property type="entry name" value="AMINOALKYLPHOSPHONATE N-ACETYLTRANSFERASE-RELATED-RELATED"/>
    <property type="match status" value="1"/>
</dbReference>
<dbReference type="Pfam" id="PF00583">
    <property type="entry name" value="Acetyltransf_1"/>
    <property type="match status" value="1"/>
</dbReference>
<protein>
    <submittedName>
        <fullName evidence="4">GNAT family N-acetyltransferase</fullName>
        <ecNumber evidence="4">2.3.1.-</ecNumber>
    </submittedName>
</protein>
<dbReference type="EC" id="2.3.1.-" evidence="4"/>
<evidence type="ECO:0000256" key="2">
    <source>
        <dbReference type="ARBA" id="ARBA00023315"/>
    </source>
</evidence>
<evidence type="ECO:0000313" key="4">
    <source>
        <dbReference type="EMBL" id="MBS4187295.1"/>
    </source>
</evidence>
<reference evidence="4" key="1">
    <citation type="submission" date="2021-05" db="EMBL/GenBank/DDBJ databases">
        <title>Novel Bacillus species.</title>
        <authorList>
            <person name="Liu G."/>
        </authorList>
    </citation>
    <scope>NUCLEOTIDE SEQUENCE</scope>
    <source>
        <strain evidence="4">FJAT-50051</strain>
    </source>
</reference>
<dbReference type="AlphaFoldDB" id="A0A942T8D7"/>
<dbReference type="InterPro" id="IPR016181">
    <property type="entry name" value="Acyl_CoA_acyltransferase"/>
</dbReference>
<keyword evidence="2 4" id="KW-0012">Acyltransferase</keyword>
<feature type="domain" description="N-acetyltransferase" evidence="3">
    <location>
        <begin position="7"/>
        <end position="163"/>
    </location>
</feature>
<dbReference type="GO" id="GO:0016747">
    <property type="term" value="F:acyltransferase activity, transferring groups other than amino-acyl groups"/>
    <property type="evidence" value="ECO:0007669"/>
    <property type="project" value="InterPro"/>
</dbReference>
<accession>A0A942T8D7</accession>
<dbReference type="InterPro" id="IPR050832">
    <property type="entry name" value="Bact_Acetyltransf"/>
</dbReference>
<dbReference type="SUPFAM" id="SSF55729">
    <property type="entry name" value="Acyl-CoA N-acyltransferases (Nat)"/>
    <property type="match status" value="1"/>
</dbReference>
<keyword evidence="1 4" id="KW-0808">Transferase</keyword>
<evidence type="ECO:0000256" key="1">
    <source>
        <dbReference type="ARBA" id="ARBA00022679"/>
    </source>
</evidence>
<evidence type="ECO:0000259" key="3">
    <source>
        <dbReference type="PROSITE" id="PS51186"/>
    </source>
</evidence>
<proteinExistence type="predicted"/>
<organism evidence="4">
    <name type="scientific">Neobacillus citreus</name>
    <dbReference type="NCBI Taxonomy" id="2833578"/>
    <lineage>
        <taxon>Bacteria</taxon>
        <taxon>Bacillati</taxon>
        <taxon>Bacillota</taxon>
        <taxon>Bacilli</taxon>
        <taxon>Bacillales</taxon>
        <taxon>Bacillaceae</taxon>
        <taxon>Neobacillus</taxon>
    </lineage>
</organism>
<dbReference type="PROSITE" id="PS51186">
    <property type="entry name" value="GNAT"/>
    <property type="match status" value="1"/>
</dbReference>
<gene>
    <name evidence="4" type="ORF">KHB02_38655</name>
</gene>
<comment type="caution">
    <text evidence="4">The sequence shown here is derived from an EMBL/GenBank/DDBJ whole genome shotgun (WGS) entry which is preliminary data.</text>
</comment>
<dbReference type="PANTHER" id="PTHR43877:SF1">
    <property type="entry name" value="ACETYLTRANSFERASE"/>
    <property type="match status" value="1"/>
</dbReference>
<sequence>MITRPVPVVRLAGDADVPDCIDLWTAAVAARDGVAEQPAVRDRAAAKFAESRVAVVVLRDAAGTLDGFALVTAPGTGRSDDPAAAAYLSLLAVRPDLQAHGVGRALLTAAVDAARDAGHDGVVLHVLEDNARAVRLYESAGFRPTGVAFPHAISGVLTRTYATR</sequence>
<dbReference type="CDD" id="cd04301">
    <property type="entry name" value="NAT_SF"/>
    <property type="match status" value="1"/>
</dbReference>
<dbReference type="Gene3D" id="3.40.630.30">
    <property type="match status" value="1"/>
</dbReference>
<name>A0A942T8D7_9BACI</name>
<dbReference type="InterPro" id="IPR000182">
    <property type="entry name" value="GNAT_dom"/>
</dbReference>